<dbReference type="InterPro" id="IPR022739">
    <property type="entry name" value="Polyphenol_oxidase_cen"/>
</dbReference>
<dbReference type="EMBL" id="CM010720">
    <property type="protein sequence ID" value="RZC66431.1"/>
    <property type="molecule type" value="Genomic_DNA"/>
</dbReference>
<evidence type="ECO:0000259" key="9">
    <source>
        <dbReference type="PROSITE" id="PS00498"/>
    </source>
</evidence>
<keyword evidence="3" id="KW-0479">Metal-binding</keyword>
<dbReference type="PROSITE" id="PS00498">
    <property type="entry name" value="TYROSINASE_2"/>
    <property type="match status" value="2"/>
</dbReference>
<keyword evidence="7" id="KW-1015">Disulfide bond</keyword>
<reference evidence="10 11" key="1">
    <citation type="journal article" date="2018" name="Science">
        <title>The opium poppy genome and morphinan production.</title>
        <authorList>
            <person name="Guo L."/>
            <person name="Winzer T."/>
            <person name="Yang X."/>
            <person name="Li Y."/>
            <person name="Ning Z."/>
            <person name="He Z."/>
            <person name="Teodor R."/>
            <person name="Lu Y."/>
            <person name="Bowser T.A."/>
            <person name="Graham I.A."/>
            <person name="Ye K."/>
        </authorList>
    </citation>
    <scope>NUCLEOTIDE SEQUENCE [LARGE SCALE GENOMIC DNA]</scope>
    <source>
        <strain evidence="11">cv. HN1</strain>
        <tissue evidence="10">Leaves</tissue>
    </source>
</reference>
<dbReference type="PANTHER" id="PTHR11474">
    <property type="entry name" value="TYROSINASE FAMILY MEMBER"/>
    <property type="match status" value="1"/>
</dbReference>
<dbReference type="GO" id="GO:0004097">
    <property type="term" value="F:catechol oxidase activity"/>
    <property type="evidence" value="ECO:0007669"/>
    <property type="project" value="InterPro"/>
</dbReference>
<evidence type="ECO:0000313" key="11">
    <source>
        <dbReference type="Proteomes" id="UP000316621"/>
    </source>
</evidence>
<organism evidence="10 11">
    <name type="scientific">Papaver somniferum</name>
    <name type="common">Opium poppy</name>
    <dbReference type="NCBI Taxonomy" id="3469"/>
    <lineage>
        <taxon>Eukaryota</taxon>
        <taxon>Viridiplantae</taxon>
        <taxon>Streptophyta</taxon>
        <taxon>Embryophyta</taxon>
        <taxon>Tracheophyta</taxon>
        <taxon>Spermatophyta</taxon>
        <taxon>Magnoliopsida</taxon>
        <taxon>Ranunculales</taxon>
        <taxon>Papaveraceae</taxon>
        <taxon>Papaveroideae</taxon>
        <taxon>Papaver</taxon>
    </lineage>
</organism>
<proteinExistence type="inferred from homology"/>
<feature type="signal peptide" evidence="8">
    <location>
        <begin position="1"/>
        <end position="23"/>
    </location>
</feature>
<sequence>MKEARKCVCTALLVFMVVLLSSSTLFMKENKERNQAQHSLIWDMKSMILSIIDESWFHGNRQVVVNTEDKKPSHVVLSPNLTTCHPSFSDDNKPVYCCPPKRKSEEPFINFQFPDPSTQPVRVRRPAHVMDKDKDFVGKRQADIHCIFCTGAYNQQHSNSLMKIHRSWMFFPWHRMMIYFHERILGSLIGDDTFALPFWNWDAPEGMHVPDMFLNGSFVDTERDSSHLPPQVVDVNFDEQERGLGHEEQKAYNVGFMYTQMISAAKKPELFMGCPYKAGGDGYCNAPGTVEDAPHNTLHYWMGSNLNPERENMGAFYSAARDPIFYSHHSNIDRLWEVWRELRSSNNVPGDSDWLDTHFFFHNEKSQLLRVRIRDVLDIMKLSYTFDWVENPWINARPKPSVPPHMARQILRMRNSNNHDTGGLLLITSDFGPTGRILDTILRVQVQRPRTHRMREEKEDEEEVLVVYGIDVKNDVYAKFDVYVNAVDEITISPTTREFAGTFVNMRRGVTVVMNKDDITVDKKTHIKLGISELLEDLEADEDESIWVSLVPKVNTEDIKPSHVVLSPNLTTCHPSYTEQHKHVKCCPPKRLSEEPIIDFQFPDPSAQPIRVRRPAHVMSQDIDFVAKYNKAIAIMKSLPYDDPRNFMRQANIHCTFCTGAYNQQHFNTLMSVHMSWIFFPWHRMMIYFHERILGDLIGDDTFALPFWNWDSPVGMHVPDMFLNGSLSDKQRDGSHLPPQVVDSNYQGKERGLASKEQKAYNVGLMYTQMISAAKKPELFMGCPFKAGKDGYCKSPGTLENAPHNTLHYWMGSSLRHEREDMGSLYSAARDPIFYSHHSNIDRLWEVWRKLLNSKNIDPEDPDWLDTEFFFHNEKSQLVRVKIRDALDITKLRYTFEEVVNPWSHINARPKPAVPPHMAKQMLKMRNNDNGGLLLTASDFGRTGRILDNVVRVQVQRPRTNRTKNEIEYEEEVLVVYGIDIKTDVYAKFDVYVNAVDENAINPTTREFAGTFVNMRRGVKEMMNEDDVAVDHMKSNLKLGISELLEDLEADGDESIWVSLVPQGDTGVNISIDGIRIEYLR</sequence>
<dbReference type="GO" id="GO:0046872">
    <property type="term" value="F:metal ion binding"/>
    <property type="evidence" value="ECO:0007669"/>
    <property type="project" value="UniProtKB-KW"/>
</dbReference>
<evidence type="ECO:0000256" key="1">
    <source>
        <dbReference type="ARBA" id="ARBA00001973"/>
    </source>
</evidence>
<keyword evidence="11" id="KW-1185">Reference proteome</keyword>
<evidence type="ECO:0000256" key="5">
    <source>
        <dbReference type="ARBA" id="ARBA00023002"/>
    </source>
</evidence>
<dbReference type="SUPFAM" id="SSF48056">
    <property type="entry name" value="Di-copper centre-containing domain"/>
    <property type="match status" value="2"/>
</dbReference>
<dbReference type="Pfam" id="PF12142">
    <property type="entry name" value="PPO1_DWL"/>
    <property type="match status" value="2"/>
</dbReference>
<dbReference type="PANTHER" id="PTHR11474:SF128">
    <property type="entry name" value="AUREUSIDIN SYNTHASE-LIKE"/>
    <property type="match status" value="1"/>
</dbReference>
<dbReference type="STRING" id="3469.A0A4Y7K2D6"/>
<dbReference type="Gramene" id="RZC66431">
    <property type="protein sequence ID" value="RZC66431"/>
    <property type="gene ID" value="C5167_010121"/>
</dbReference>
<dbReference type="InterPro" id="IPR050316">
    <property type="entry name" value="Tyrosinase/Hemocyanin"/>
</dbReference>
<dbReference type="Proteomes" id="UP000316621">
    <property type="component" value="Chromosome 6"/>
</dbReference>
<feature type="chain" id="PRO_5021437032" description="Tyrosinase copper-binding domain-containing protein" evidence="8">
    <location>
        <begin position="24"/>
        <end position="1081"/>
    </location>
</feature>
<evidence type="ECO:0000256" key="4">
    <source>
        <dbReference type="ARBA" id="ARBA00022784"/>
    </source>
</evidence>
<evidence type="ECO:0000256" key="7">
    <source>
        <dbReference type="ARBA" id="ARBA00023157"/>
    </source>
</evidence>
<keyword evidence="6" id="KW-0186">Copper</keyword>
<keyword evidence="4" id="KW-0883">Thioether bond</keyword>
<dbReference type="Gene3D" id="1.10.1280.10">
    <property type="entry name" value="Di-copper center containing domain from catechol oxidase"/>
    <property type="match status" value="2"/>
</dbReference>
<evidence type="ECO:0000256" key="8">
    <source>
        <dbReference type="SAM" id="SignalP"/>
    </source>
</evidence>
<feature type="domain" description="Tyrosinase copper-binding" evidence="9">
    <location>
        <begin position="322"/>
        <end position="333"/>
    </location>
</feature>
<feature type="domain" description="Tyrosinase copper-binding" evidence="9">
    <location>
        <begin position="831"/>
        <end position="842"/>
    </location>
</feature>
<protein>
    <recommendedName>
        <fullName evidence="9">Tyrosinase copper-binding domain-containing protein</fullName>
    </recommendedName>
</protein>
<comment type="similarity">
    <text evidence="2">Belongs to the tyrosinase family.</text>
</comment>
<gene>
    <name evidence="10" type="ORF">C5167_010121</name>
</gene>
<dbReference type="InterPro" id="IPR008922">
    <property type="entry name" value="Di-copper_centre_dom_sf"/>
</dbReference>
<dbReference type="InterPro" id="IPR002227">
    <property type="entry name" value="Tyrosinase_Cu-bd"/>
</dbReference>
<accession>A0A4Y7K2D6</accession>
<dbReference type="PRINTS" id="PR00092">
    <property type="entry name" value="TYROSINASE"/>
</dbReference>
<dbReference type="AlphaFoldDB" id="A0A4Y7K2D6"/>
<dbReference type="Pfam" id="PF00264">
    <property type="entry name" value="Tyrosinase"/>
    <property type="match status" value="2"/>
</dbReference>
<name>A0A4Y7K2D6_PAPSO</name>
<evidence type="ECO:0000256" key="2">
    <source>
        <dbReference type="ARBA" id="ARBA00009928"/>
    </source>
</evidence>
<dbReference type="InterPro" id="IPR022740">
    <property type="entry name" value="Polyphenol_oxidase_C"/>
</dbReference>
<keyword evidence="5" id="KW-0560">Oxidoreductase</keyword>
<keyword evidence="8" id="KW-0732">Signal</keyword>
<comment type="cofactor">
    <cofactor evidence="1">
        <name>Cu(2+)</name>
        <dbReference type="ChEBI" id="CHEBI:29036"/>
    </cofactor>
</comment>
<evidence type="ECO:0000256" key="3">
    <source>
        <dbReference type="ARBA" id="ARBA00022723"/>
    </source>
</evidence>
<evidence type="ECO:0000256" key="6">
    <source>
        <dbReference type="ARBA" id="ARBA00023008"/>
    </source>
</evidence>
<dbReference type="Pfam" id="PF12143">
    <property type="entry name" value="PPO1_KFDV"/>
    <property type="match status" value="2"/>
</dbReference>
<evidence type="ECO:0000313" key="10">
    <source>
        <dbReference type="EMBL" id="RZC66431.1"/>
    </source>
</evidence>